<dbReference type="AlphaFoldDB" id="Q5AXB8"/>
<reference evidence="8" key="2">
    <citation type="journal article" date="2009" name="Fungal Genet. Biol.">
        <title>The 2008 update of the Aspergillus nidulans genome annotation: a community effort.</title>
        <authorList>
            <person name="Wortman J.R."/>
            <person name="Gilsenan J.M."/>
            <person name="Joardar V."/>
            <person name="Deegan J."/>
            <person name="Clutterbuck J."/>
            <person name="Andersen M.R."/>
            <person name="Archer D."/>
            <person name="Bencina M."/>
            <person name="Braus G."/>
            <person name="Coutinho P."/>
            <person name="von Dohren H."/>
            <person name="Doonan J."/>
            <person name="Driessen A.J."/>
            <person name="Durek P."/>
            <person name="Espeso E."/>
            <person name="Fekete E."/>
            <person name="Flipphi M."/>
            <person name="Estrada C.G."/>
            <person name="Geysens S."/>
            <person name="Goldman G."/>
            <person name="de Groot P.W."/>
            <person name="Hansen K."/>
            <person name="Harris S.D."/>
            <person name="Heinekamp T."/>
            <person name="Helmstaedt K."/>
            <person name="Henrissat B."/>
            <person name="Hofmann G."/>
            <person name="Homan T."/>
            <person name="Horio T."/>
            <person name="Horiuchi H."/>
            <person name="James S."/>
            <person name="Jones M."/>
            <person name="Karaffa L."/>
            <person name="Karanyi Z."/>
            <person name="Kato M."/>
            <person name="Keller N."/>
            <person name="Kelly D.E."/>
            <person name="Kiel J.A."/>
            <person name="Kim J.M."/>
            <person name="van der Klei I.J."/>
            <person name="Klis F.M."/>
            <person name="Kovalchuk A."/>
            <person name="Krasevec N."/>
            <person name="Kubicek C.P."/>
            <person name="Liu B."/>
            <person name="Maccabe A."/>
            <person name="Meyer V."/>
            <person name="Mirabito P."/>
            <person name="Miskei M."/>
            <person name="Mos M."/>
            <person name="Mullins J."/>
            <person name="Nelson D.R."/>
            <person name="Nielsen J."/>
            <person name="Oakley B.R."/>
            <person name="Osmani S.A."/>
            <person name="Pakula T."/>
            <person name="Paszewski A."/>
            <person name="Paulsen I."/>
            <person name="Pilsyk S."/>
            <person name="Pocsi I."/>
            <person name="Punt P.J."/>
            <person name="Ram A.F."/>
            <person name="Ren Q."/>
            <person name="Robellet X."/>
            <person name="Robson G."/>
            <person name="Seiboth B."/>
            <person name="van Solingen P."/>
            <person name="Specht T."/>
            <person name="Sun J."/>
            <person name="Taheri-Talesh N."/>
            <person name="Takeshita N."/>
            <person name="Ussery D."/>
            <person name="vanKuyk P.A."/>
            <person name="Visser H."/>
            <person name="van de Vondervoort P.J."/>
            <person name="de Vries R.P."/>
            <person name="Walton J."/>
            <person name="Xiang X."/>
            <person name="Xiong Y."/>
            <person name="Zeng A.P."/>
            <person name="Brandt B.W."/>
            <person name="Cornell M.J."/>
            <person name="van den Hondel C.A."/>
            <person name="Visser J."/>
            <person name="Oliver S.G."/>
            <person name="Turner G."/>
        </authorList>
    </citation>
    <scope>GENOME REANNOTATION</scope>
    <source>
        <strain evidence="8">FGSC A4 / ATCC 38163 / CBS 112.46 / NRRL 194 / M139</strain>
    </source>
</reference>
<dbReference type="InParanoid" id="Q5AXB8"/>
<evidence type="ECO:0000313" key="7">
    <source>
        <dbReference type="EMBL" id="CBF79164.1"/>
    </source>
</evidence>
<accession>Q5AXB8</accession>
<dbReference type="PANTHER" id="PTHR10543:SF89">
    <property type="entry name" value="CAROTENOID 9,10(9',10')-CLEAVAGE DIOXYGENASE 1"/>
    <property type="match status" value="1"/>
</dbReference>
<dbReference type="PANTHER" id="PTHR10543">
    <property type="entry name" value="BETA-CAROTENE DIOXYGENASE"/>
    <property type="match status" value="1"/>
</dbReference>
<reference evidence="8" key="1">
    <citation type="journal article" date="2005" name="Nature">
        <title>Sequencing of Aspergillus nidulans and comparative analysis with A. fumigatus and A. oryzae.</title>
        <authorList>
            <person name="Galagan J.E."/>
            <person name="Calvo S.E."/>
            <person name="Cuomo C."/>
            <person name="Ma L.J."/>
            <person name="Wortman J.R."/>
            <person name="Batzoglou S."/>
            <person name="Lee S.I."/>
            <person name="Basturkmen M."/>
            <person name="Spevak C.C."/>
            <person name="Clutterbuck J."/>
            <person name="Kapitonov V."/>
            <person name="Jurka J."/>
            <person name="Scazzocchio C."/>
            <person name="Farman M."/>
            <person name="Butler J."/>
            <person name="Purcell S."/>
            <person name="Harris S."/>
            <person name="Braus G.H."/>
            <person name="Draht O."/>
            <person name="Busch S."/>
            <person name="D'Enfert C."/>
            <person name="Bouchier C."/>
            <person name="Goldman G.H."/>
            <person name="Bell-Pedersen D."/>
            <person name="Griffiths-Jones S."/>
            <person name="Doonan J.H."/>
            <person name="Yu J."/>
            <person name="Vienken K."/>
            <person name="Pain A."/>
            <person name="Freitag M."/>
            <person name="Selker E.U."/>
            <person name="Archer D.B."/>
            <person name="Penalva M.A."/>
            <person name="Oakley B.R."/>
            <person name="Momany M."/>
            <person name="Tanaka T."/>
            <person name="Kumagai T."/>
            <person name="Asai K."/>
            <person name="Machida M."/>
            <person name="Nierman W.C."/>
            <person name="Denning D.W."/>
            <person name="Caddick M."/>
            <person name="Hynes M."/>
            <person name="Paoletti M."/>
            <person name="Fischer R."/>
            <person name="Miller B."/>
            <person name="Dyer P."/>
            <person name="Sachs M.S."/>
            <person name="Osmani S.A."/>
            <person name="Birren B.W."/>
        </authorList>
    </citation>
    <scope>NUCLEOTIDE SEQUENCE [LARGE SCALE GENOMIC DNA]</scope>
    <source>
        <strain evidence="8">FGSC A4 / ATCC 38163 / CBS 112.46 / NRRL 194 / M139</strain>
    </source>
</reference>
<dbReference type="KEGG" id="ani:ANIA_07062"/>
<dbReference type="EMBL" id="BN001304">
    <property type="protein sequence ID" value="CBF79164.1"/>
    <property type="molecule type" value="Genomic_DNA"/>
</dbReference>
<accession>C8VB41</accession>
<dbReference type="OrthoDB" id="1069523at2759"/>
<dbReference type="RefSeq" id="XP_664666.1">
    <property type="nucleotide sequence ID" value="XM_659574.1"/>
</dbReference>
<keyword evidence="8" id="KW-1185">Reference proteome</keyword>
<evidence type="ECO:0000256" key="5">
    <source>
        <dbReference type="PIRSR" id="PIRSR604294-1"/>
    </source>
</evidence>
<dbReference type="HOGENOM" id="CLU_016472_6_2_1"/>
<dbReference type="GO" id="GO:0016121">
    <property type="term" value="P:carotene catabolic process"/>
    <property type="evidence" value="ECO:0000318"/>
    <property type="project" value="GO_Central"/>
</dbReference>
<dbReference type="GeneID" id="2869943"/>
<sequence>MAHIFELAESLSPTANYTNGVKSSETLQFPTTETFTGFNSPSRIEGDVENLQITGQIPADIDGTFFRVQPDHRFPPIYESDIHFNGDGNVTAIRITNSTAHFKQRYVRTDRFQAEGQAGRALFGKYRNPYTDNEAVKGVIRTAANTNIFFWRGMLLATKEDGPPYAMDPVSLETIGRYDFEGQVLSPTFTAHPKFDPKTGEMVCYGYEAGGNGNDGSCDIVVYTIDANGVKTEESWYKAPFCGIIHDCGISDKWVVLPMTPLKCDPERLKKGENHWAWDPEEDQWYGVVPRRGGKPGDIRWYRSKNAFQGHTVSCYDTPDGKVVFDLTIADGNVFFFFPPVDTPAGTVAKRNKLQNKTTRWIFDPQNTPTNSWVEPAEEFDTYSGEFSRIDDRFTTRKYNHYWQAVIDGTKPYDFAKCGSPAGGLFNSLGHFTWDGAVRETFWAGPCATFQEPAFIPRAGSTEEGDGYIVALLNHLDVLRNDVCIFDARKIAQGPIAVIHLPFKLRLGLHGNFVEESEIRAWKQKRDRELGPVKAASEPLPWQQEEKANGTNGHA</sequence>
<gene>
    <name evidence="7" type="ORF">ANIA_07062</name>
</gene>
<keyword evidence="3" id="KW-0560">Oxidoreductase</keyword>
<feature type="binding site" evidence="5">
    <location>
        <position position="192"/>
    </location>
    <ligand>
        <name>Fe cation</name>
        <dbReference type="ChEBI" id="CHEBI:24875"/>
        <note>catalytic</note>
    </ligand>
</feature>
<name>Q5AXB8_EMENI</name>
<dbReference type="InterPro" id="IPR004294">
    <property type="entry name" value="Carotenoid_Oase"/>
</dbReference>
<comment type="similarity">
    <text evidence="1">Belongs to the carotenoid oxygenase family.</text>
</comment>
<dbReference type="Proteomes" id="UP000000560">
    <property type="component" value="Chromosome IV"/>
</dbReference>
<evidence type="ECO:0000256" key="3">
    <source>
        <dbReference type="ARBA" id="ARBA00023002"/>
    </source>
</evidence>
<evidence type="ECO:0000256" key="2">
    <source>
        <dbReference type="ARBA" id="ARBA00022723"/>
    </source>
</evidence>
<evidence type="ECO:0008006" key="9">
    <source>
        <dbReference type="Google" id="ProtNLM"/>
    </source>
</evidence>
<evidence type="ECO:0000313" key="8">
    <source>
        <dbReference type="Proteomes" id="UP000000560"/>
    </source>
</evidence>
<feature type="region of interest" description="Disordered" evidence="6">
    <location>
        <begin position="525"/>
        <end position="555"/>
    </location>
</feature>
<keyword evidence="4 5" id="KW-0408">Iron</keyword>
<dbReference type="SUPFAM" id="SSF50998">
    <property type="entry name" value="Quinoprotein alcohol dehydrogenase-like"/>
    <property type="match status" value="1"/>
</dbReference>
<comment type="cofactor">
    <cofactor evidence="5">
        <name>Fe(2+)</name>
        <dbReference type="ChEBI" id="CHEBI:29033"/>
    </cofactor>
    <text evidence="5">Binds 1 Fe(2+) ion per subunit.</text>
</comment>
<dbReference type="OMA" id="KTEECWY"/>
<evidence type="ECO:0000256" key="4">
    <source>
        <dbReference type="ARBA" id="ARBA00023004"/>
    </source>
</evidence>
<dbReference type="InterPro" id="IPR011047">
    <property type="entry name" value="Quinoprotein_ADH-like_sf"/>
</dbReference>
<dbReference type="GO" id="GO:0010436">
    <property type="term" value="F:carotenoid dioxygenase activity"/>
    <property type="evidence" value="ECO:0000318"/>
    <property type="project" value="GO_Central"/>
</dbReference>
<feature type="binding site" evidence="5">
    <location>
        <position position="510"/>
    </location>
    <ligand>
        <name>Fe cation</name>
        <dbReference type="ChEBI" id="CHEBI:24875"/>
        <note>catalytic</note>
    </ligand>
</feature>
<feature type="binding site" evidence="5">
    <location>
        <position position="246"/>
    </location>
    <ligand>
        <name>Fe cation</name>
        <dbReference type="ChEBI" id="CHEBI:24875"/>
        <note>catalytic</note>
    </ligand>
</feature>
<evidence type="ECO:0000256" key="6">
    <source>
        <dbReference type="SAM" id="MobiDB-lite"/>
    </source>
</evidence>
<dbReference type="VEuPathDB" id="FungiDB:AN7062"/>
<dbReference type="SMR" id="Q5AXB8"/>
<feature type="binding site" evidence="5">
    <location>
        <position position="311"/>
    </location>
    <ligand>
        <name>Fe cation</name>
        <dbReference type="ChEBI" id="CHEBI:24875"/>
        <note>catalytic</note>
    </ligand>
</feature>
<dbReference type="eggNOG" id="KOG1285">
    <property type="taxonomic scope" value="Eukaryota"/>
</dbReference>
<dbReference type="Pfam" id="PF03055">
    <property type="entry name" value="RPE65"/>
    <property type="match status" value="1"/>
</dbReference>
<proteinExistence type="inferred from homology"/>
<organism evidence="7 8">
    <name type="scientific">Emericella nidulans (strain FGSC A4 / ATCC 38163 / CBS 112.46 / NRRL 194 / M139)</name>
    <name type="common">Aspergillus nidulans</name>
    <dbReference type="NCBI Taxonomy" id="227321"/>
    <lineage>
        <taxon>Eukaryota</taxon>
        <taxon>Fungi</taxon>
        <taxon>Dikarya</taxon>
        <taxon>Ascomycota</taxon>
        <taxon>Pezizomycotina</taxon>
        <taxon>Eurotiomycetes</taxon>
        <taxon>Eurotiomycetidae</taxon>
        <taxon>Eurotiales</taxon>
        <taxon>Aspergillaceae</taxon>
        <taxon>Aspergillus</taxon>
        <taxon>Aspergillus subgen. Nidulantes</taxon>
    </lineage>
</organism>
<protein>
    <recommendedName>
        <fullName evidence="9">Lignostilbene dioxygenase</fullName>
    </recommendedName>
</protein>
<keyword evidence="2 5" id="KW-0479">Metal-binding</keyword>
<evidence type="ECO:0000256" key="1">
    <source>
        <dbReference type="ARBA" id="ARBA00006787"/>
    </source>
</evidence>
<dbReference type="GO" id="GO:0046872">
    <property type="term" value="F:metal ion binding"/>
    <property type="evidence" value="ECO:0007669"/>
    <property type="project" value="UniProtKB-KW"/>
</dbReference>